<feature type="binding site" evidence="8">
    <location>
        <position position="95"/>
    </location>
    <ligand>
        <name>Mg(2+)</name>
        <dbReference type="ChEBI" id="CHEBI:18420"/>
    </ligand>
</feature>
<keyword evidence="8" id="KW-0800">Toxin</keyword>
<feature type="domain" description="PIN" evidence="9">
    <location>
        <begin position="3"/>
        <end position="121"/>
    </location>
</feature>
<gene>
    <name evidence="8" type="primary">vapC</name>
    <name evidence="10" type="ORF">GCM10020367_16230</name>
</gene>
<dbReference type="SUPFAM" id="SSF88723">
    <property type="entry name" value="PIN domain-like"/>
    <property type="match status" value="1"/>
</dbReference>
<keyword evidence="6 8" id="KW-0460">Magnesium</keyword>
<organism evidence="10 11">
    <name type="scientific">Streptomyces sannanensis</name>
    <dbReference type="NCBI Taxonomy" id="285536"/>
    <lineage>
        <taxon>Bacteria</taxon>
        <taxon>Bacillati</taxon>
        <taxon>Actinomycetota</taxon>
        <taxon>Actinomycetes</taxon>
        <taxon>Kitasatosporales</taxon>
        <taxon>Streptomycetaceae</taxon>
        <taxon>Streptomyces</taxon>
    </lineage>
</organism>
<dbReference type="Gene3D" id="3.40.50.1010">
    <property type="entry name" value="5'-nuclease"/>
    <property type="match status" value="1"/>
</dbReference>
<comment type="cofactor">
    <cofactor evidence="1 8">
        <name>Mg(2+)</name>
        <dbReference type="ChEBI" id="CHEBI:18420"/>
    </cofactor>
</comment>
<feature type="binding site" evidence="8">
    <location>
        <position position="6"/>
    </location>
    <ligand>
        <name>Mg(2+)</name>
        <dbReference type="ChEBI" id="CHEBI:18420"/>
    </ligand>
</feature>
<evidence type="ECO:0000256" key="4">
    <source>
        <dbReference type="ARBA" id="ARBA00022723"/>
    </source>
</evidence>
<dbReference type="EMBL" id="BAAAYL010000001">
    <property type="protein sequence ID" value="GAA3370268.1"/>
    <property type="molecule type" value="Genomic_DNA"/>
</dbReference>
<dbReference type="InterPro" id="IPR022907">
    <property type="entry name" value="VapC_family"/>
</dbReference>
<dbReference type="PANTHER" id="PTHR33653">
    <property type="entry name" value="RIBONUCLEASE VAPC2"/>
    <property type="match status" value="1"/>
</dbReference>
<sequence length="136" mass="15378">MMYLADTSVVSRFLRGQIDDPWPRHVAQGLVAICPPVECELMPGLRAERDYEPFTTMLSQTFGWVPALDDPWPRVMSIQRDLVAIGHHRGPSPMDILIALTAQQHRLTVLHVDDDFGAIAKVRPGIPMIRLRPRNC</sequence>
<dbReference type="EC" id="3.1.-.-" evidence="8"/>
<dbReference type="InterPro" id="IPR050556">
    <property type="entry name" value="Type_II_TA_system_RNase"/>
</dbReference>
<evidence type="ECO:0000256" key="7">
    <source>
        <dbReference type="ARBA" id="ARBA00038093"/>
    </source>
</evidence>
<accession>A0ABP6S7Q4</accession>
<keyword evidence="3 8" id="KW-0540">Nuclease</keyword>
<name>A0ABP6S7Q4_9ACTN</name>
<dbReference type="Proteomes" id="UP001499990">
    <property type="component" value="Unassembled WGS sequence"/>
</dbReference>
<keyword evidence="5 8" id="KW-0378">Hydrolase</keyword>
<dbReference type="InterPro" id="IPR002716">
    <property type="entry name" value="PIN_dom"/>
</dbReference>
<comment type="function">
    <text evidence="8">Toxic component of a toxin-antitoxin (TA) system. An RNase.</text>
</comment>
<comment type="caution">
    <text evidence="10">The sequence shown here is derived from an EMBL/GenBank/DDBJ whole genome shotgun (WGS) entry which is preliminary data.</text>
</comment>
<proteinExistence type="inferred from homology"/>
<dbReference type="InterPro" id="IPR029060">
    <property type="entry name" value="PIN-like_dom_sf"/>
</dbReference>
<evidence type="ECO:0000256" key="1">
    <source>
        <dbReference type="ARBA" id="ARBA00001946"/>
    </source>
</evidence>
<dbReference type="Pfam" id="PF01850">
    <property type="entry name" value="PIN"/>
    <property type="match status" value="1"/>
</dbReference>
<evidence type="ECO:0000313" key="11">
    <source>
        <dbReference type="Proteomes" id="UP001499990"/>
    </source>
</evidence>
<evidence type="ECO:0000259" key="9">
    <source>
        <dbReference type="Pfam" id="PF01850"/>
    </source>
</evidence>
<evidence type="ECO:0000313" key="10">
    <source>
        <dbReference type="EMBL" id="GAA3370268.1"/>
    </source>
</evidence>
<keyword evidence="2 8" id="KW-1277">Toxin-antitoxin system</keyword>
<evidence type="ECO:0000256" key="6">
    <source>
        <dbReference type="ARBA" id="ARBA00022842"/>
    </source>
</evidence>
<keyword evidence="11" id="KW-1185">Reference proteome</keyword>
<evidence type="ECO:0000256" key="2">
    <source>
        <dbReference type="ARBA" id="ARBA00022649"/>
    </source>
</evidence>
<evidence type="ECO:0000256" key="5">
    <source>
        <dbReference type="ARBA" id="ARBA00022801"/>
    </source>
</evidence>
<dbReference type="PANTHER" id="PTHR33653:SF1">
    <property type="entry name" value="RIBONUCLEASE VAPC2"/>
    <property type="match status" value="1"/>
</dbReference>
<reference evidence="11" key="1">
    <citation type="journal article" date="2019" name="Int. J. Syst. Evol. Microbiol.">
        <title>The Global Catalogue of Microorganisms (GCM) 10K type strain sequencing project: providing services to taxonomists for standard genome sequencing and annotation.</title>
        <authorList>
            <consortium name="The Broad Institute Genomics Platform"/>
            <consortium name="The Broad Institute Genome Sequencing Center for Infectious Disease"/>
            <person name="Wu L."/>
            <person name="Ma J."/>
        </authorList>
    </citation>
    <scope>NUCLEOTIDE SEQUENCE [LARGE SCALE GENOMIC DNA]</scope>
    <source>
        <strain evidence="11">JCM 9651</strain>
    </source>
</reference>
<evidence type="ECO:0000256" key="8">
    <source>
        <dbReference type="HAMAP-Rule" id="MF_00265"/>
    </source>
</evidence>
<evidence type="ECO:0000256" key="3">
    <source>
        <dbReference type="ARBA" id="ARBA00022722"/>
    </source>
</evidence>
<keyword evidence="4 8" id="KW-0479">Metal-binding</keyword>
<protein>
    <recommendedName>
        <fullName evidence="8">Ribonuclease VapC</fullName>
        <shortName evidence="8">RNase VapC</shortName>
        <ecNumber evidence="8">3.1.-.-</ecNumber>
    </recommendedName>
    <alternativeName>
        <fullName evidence="8">Toxin VapC</fullName>
    </alternativeName>
</protein>
<dbReference type="HAMAP" id="MF_00265">
    <property type="entry name" value="VapC_Nob1"/>
    <property type="match status" value="1"/>
</dbReference>
<comment type="similarity">
    <text evidence="7 8">Belongs to the PINc/VapC protein family.</text>
</comment>